<evidence type="ECO:0000313" key="3">
    <source>
        <dbReference type="Proteomes" id="UP001159405"/>
    </source>
</evidence>
<dbReference type="EMBL" id="CALNXK010000032">
    <property type="protein sequence ID" value="CAH3118465.1"/>
    <property type="molecule type" value="Genomic_DNA"/>
</dbReference>
<accession>A0ABN8NQG6</accession>
<gene>
    <name evidence="2" type="ORF">PLOB_00026713</name>
</gene>
<feature type="compositionally biased region" description="Basic and acidic residues" evidence="1">
    <location>
        <begin position="1"/>
        <end position="11"/>
    </location>
</feature>
<proteinExistence type="predicted"/>
<keyword evidence="3" id="KW-1185">Reference proteome</keyword>
<reference evidence="2 3" key="1">
    <citation type="submission" date="2022-05" db="EMBL/GenBank/DDBJ databases">
        <authorList>
            <consortium name="Genoscope - CEA"/>
            <person name="William W."/>
        </authorList>
    </citation>
    <scope>NUCLEOTIDE SEQUENCE [LARGE SCALE GENOMIC DNA]</scope>
</reference>
<organism evidence="2 3">
    <name type="scientific">Porites lobata</name>
    <dbReference type="NCBI Taxonomy" id="104759"/>
    <lineage>
        <taxon>Eukaryota</taxon>
        <taxon>Metazoa</taxon>
        <taxon>Cnidaria</taxon>
        <taxon>Anthozoa</taxon>
        <taxon>Hexacorallia</taxon>
        <taxon>Scleractinia</taxon>
        <taxon>Fungiina</taxon>
        <taxon>Poritidae</taxon>
        <taxon>Porites</taxon>
    </lineage>
</organism>
<evidence type="ECO:0000313" key="2">
    <source>
        <dbReference type="EMBL" id="CAH3118465.1"/>
    </source>
</evidence>
<comment type="caution">
    <text evidence="2">The sequence shown here is derived from an EMBL/GenBank/DDBJ whole genome shotgun (WGS) entry which is preliminary data.</text>
</comment>
<protein>
    <submittedName>
        <fullName evidence="2">Uncharacterized protein</fullName>
    </submittedName>
</protein>
<sequence length="109" mass="11998">MEERDVNKRGETLPLKVPSPASAEDFRLAADGSEAKNIPGIGPNRLLTLRRYKGESGFGYGPITLFLRPEGGIFKELRQYVDEDDDLLCDGAKSASKDSSDDEDFTKSD</sequence>
<feature type="region of interest" description="Disordered" evidence="1">
    <location>
        <begin position="1"/>
        <end position="21"/>
    </location>
</feature>
<name>A0ABN8NQG6_9CNID</name>
<evidence type="ECO:0000256" key="1">
    <source>
        <dbReference type="SAM" id="MobiDB-lite"/>
    </source>
</evidence>
<dbReference type="Proteomes" id="UP001159405">
    <property type="component" value="Unassembled WGS sequence"/>
</dbReference>